<comment type="caution">
    <text evidence="3">The sequence shown here is derived from an EMBL/GenBank/DDBJ whole genome shotgun (WGS) entry which is preliminary data.</text>
</comment>
<protein>
    <submittedName>
        <fullName evidence="3">Uncharacterized protein</fullName>
    </submittedName>
</protein>
<feature type="transmembrane region" description="Helical" evidence="2">
    <location>
        <begin position="88"/>
        <end position="110"/>
    </location>
</feature>
<keyword evidence="2" id="KW-0472">Membrane</keyword>
<evidence type="ECO:0000256" key="2">
    <source>
        <dbReference type="SAM" id="Phobius"/>
    </source>
</evidence>
<name>A0A9P4HRA7_9PEZI</name>
<keyword evidence="4" id="KW-1185">Reference proteome</keyword>
<keyword evidence="2" id="KW-0812">Transmembrane</keyword>
<feature type="region of interest" description="Disordered" evidence="1">
    <location>
        <begin position="196"/>
        <end position="216"/>
    </location>
</feature>
<reference evidence="3" key="1">
    <citation type="journal article" date="2020" name="Stud. Mycol.">
        <title>101 Dothideomycetes genomes: a test case for predicting lifestyles and emergence of pathogens.</title>
        <authorList>
            <person name="Haridas S."/>
            <person name="Albert R."/>
            <person name="Binder M."/>
            <person name="Bloem J."/>
            <person name="Labutti K."/>
            <person name="Salamov A."/>
            <person name="Andreopoulos B."/>
            <person name="Baker S."/>
            <person name="Barry K."/>
            <person name="Bills G."/>
            <person name="Bluhm B."/>
            <person name="Cannon C."/>
            <person name="Castanera R."/>
            <person name="Culley D."/>
            <person name="Daum C."/>
            <person name="Ezra D."/>
            <person name="Gonzalez J."/>
            <person name="Henrissat B."/>
            <person name="Kuo A."/>
            <person name="Liang C."/>
            <person name="Lipzen A."/>
            <person name="Lutzoni F."/>
            <person name="Magnuson J."/>
            <person name="Mondo S."/>
            <person name="Nolan M."/>
            <person name="Ohm R."/>
            <person name="Pangilinan J."/>
            <person name="Park H.-J."/>
            <person name="Ramirez L."/>
            <person name="Alfaro M."/>
            <person name="Sun H."/>
            <person name="Tritt A."/>
            <person name="Yoshinaga Y."/>
            <person name="Zwiers L.-H."/>
            <person name="Turgeon B."/>
            <person name="Goodwin S."/>
            <person name="Spatafora J."/>
            <person name="Crous P."/>
            <person name="Grigoriev I."/>
        </authorList>
    </citation>
    <scope>NUCLEOTIDE SEQUENCE</scope>
    <source>
        <strain evidence="3">CBS 121410</strain>
    </source>
</reference>
<feature type="compositionally biased region" description="Polar residues" evidence="1">
    <location>
        <begin position="1"/>
        <end position="20"/>
    </location>
</feature>
<sequence>MAATNLSMRSLLHASSNSAQPGKPRVLEKPTKFNPPSHGSRLPRNKPRYTYGPKLTEEQKSQQKTKKYPNMMPPEGTLMHWILTNKALHLYISMSVLFSLAFFVFLQNFLHETPYVDLLPPASDFWAHPFRFIGQYAEVYKMHTAYVSEKTAEMRRRKVEDVDKRAAYRKAHGLDKKETGLFADFVGSREGTDTVEAGPTAVAQGSPSQGSDSEVYTDFQGRKKPIKKWLGIW</sequence>
<accession>A0A9P4HRA7</accession>
<proteinExistence type="predicted"/>
<evidence type="ECO:0000313" key="3">
    <source>
        <dbReference type="EMBL" id="KAF2084488.1"/>
    </source>
</evidence>
<organism evidence="3 4">
    <name type="scientific">Saccharata proteae CBS 121410</name>
    <dbReference type="NCBI Taxonomy" id="1314787"/>
    <lineage>
        <taxon>Eukaryota</taxon>
        <taxon>Fungi</taxon>
        <taxon>Dikarya</taxon>
        <taxon>Ascomycota</taxon>
        <taxon>Pezizomycotina</taxon>
        <taxon>Dothideomycetes</taxon>
        <taxon>Dothideomycetes incertae sedis</taxon>
        <taxon>Botryosphaeriales</taxon>
        <taxon>Saccharataceae</taxon>
        <taxon>Saccharata</taxon>
    </lineage>
</organism>
<feature type="compositionally biased region" description="Polar residues" evidence="1">
    <location>
        <begin position="203"/>
        <end position="214"/>
    </location>
</feature>
<dbReference type="AlphaFoldDB" id="A0A9P4HRA7"/>
<keyword evidence="2" id="KW-1133">Transmembrane helix</keyword>
<gene>
    <name evidence="3" type="ORF">K490DRAFT_75882</name>
</gene>
<feature type="region of interest" description="Disordered" evidence="1">
    <location>
        <begin position="1"/>
        <end position="70"/>
    </location>
</feature>
<evidence type="ECO:0000256" key="1">
    <source>
        <dbReference type="SAM" id="MobiDB-lite"/>
    </source>
</evidence>
<evidence type="ECO:0000313" key="4">
    <source>
        <dbReference type="Proteomes" id="UP000799776"/>
    </source>
</evidence>
<dbReference type="Proteomes" id="UP000799776">
    <property type="component" value="Unassembled WGS sequence"/>
</dbReference>
<dbReference type="OrthoDB" id="5397827at2759"/>
<dbReference type="EMBL" id="ML978741">
    <property type="protein sequence ID" value="KAF2084488.1"/>
    <property type="molecule type" value="Genomic_DNA"/>
</dbReference>